<dbReference type="AlphaFoldDB" id="A0A178LDC1"/>
<proteinExistence type="predicted"/>
<keyword evidence="4" id="KW-0249">Electron transport</keyword>
<evidence type="ECO:0000313" key="9">
    <source>
        <dbReference type="Proteomes" id="UP000078356"/>
    </source>
</evidence>
<dbReference type="GO" id="GO:0009055">
    <property type="term" value="F:electron transfer activity"/>
    <property type="evidence" value="ECO:0007669"/>
    <property type="project" value="InterPro"/>
</dbReference>
<keyword evidence="2 6" id="KW-0349">Heme</keyword>
<feature type="domain" description="Cytochrome c" evidence="7">
    <location>
        <begin position="1"/>
        <end position="79"/>
    </location>
</feature>
<evidence type="ECO:0000256" key="4">
    <source>
        <dbReference type="ARBA" id="ARBA00022982"/>
    </source>
</evidence>
<organism evidence="8 9">
    <name type="scientific">Pseudomonas oryzihabitans</name>
    <dbReference type="NCBI Taxonomy" id="47885"/>
    <lineage>
        <taxon>Bacteria</taxon>
        <taxon>Pseudomonadati</taxon>
        <taxon>Pseudomonadota</taxon>
        <taxon>Gammaproteobacteria</taxon>
        <taxon>Pseudomonadales</taxon>
        <taxon>Pseudomonadaceae</taxon>
        <taxon>Pseudomonas</taxon>
    </lineage>
</organism>
<dbReference type="PROSITE" id="PS51007">
    <property type="entry name" value="CYTC"/>
    <property type="match status" value="1"/>
</dbReference>
<accession>A0A178LDC1</accession>
<gene>
    <name evidence="8" type="ORF">A4V15_03930</name>
</gene>
<dbReference type="EMBL" id="LWCR01000023">
    <property type="protein sequence ID" value="OAN28400.1"/>
    <property type="molecule type" value="Genomic_DNA"/>
</dbReference>
<keyword evidence="3 6" id="KW-0479">Metal-binding</keyword>
<dbReference type="InterPro" id="IPR002323">
    <property type="entry name" value="Cyt_CIE"/>
</dbReference>
<evidence type="ECO:0000313" key="8">
    <source>
        <dbReference type="EMBL" id="OAN28400.1"/>
    </source>
</evidence>
<dbReference type="InterPro" id="IPR009056">
    <property type="entry name" value="Cyt_c-like_dom"/>
</dbReference>
<dbReference type="PRINTS" id="PR00607">
    <property type="entry name" value="CYTCHROMECIE"/>
</dbReference>
<dbReference type="SUPFAM" id="SSF46626">
    <property type="entry name" value="Cytochrome c"/>
    <property type="match status" value="1"/>
</dbReference>
<dbReference type="Proteomes" id="UP000078356">
    <property type="component" value="Unassembled WGS sequence"/>
</dbReference>
<evidence type="ECO:0000256" key="6">
    <source>
        <dbReference type="PROSITE-ProRule" id="PRU00433"/>
    </source>
</evidence>
<dbReference type="Gene3D" id="1.10.760.10">
    <property type="entry name" value="Cytochrome c-like domain"/>
    <property type="match status" value="1"/>
</dbReference>
<dbReference type="GO" id="GO:0020037">
    <property type="term" value="F:heme binding"/>
    <property type="evidence" value="ECO:0007669"/>
    <property type="project" value="InterPro"/>
</dbReference>
<sequence length="79" mass="8519">MAAQTPEAIYQQTCSVCHDGQIASAPRKGDTAAWAPRLAKGKDVLLENVLKGYSVMPPKGMCLSCTKDDLKGVIDWMAH</sequence>
<dbReference type="InterPro" id="IPR036909">
    <property type="entry name" value="Cyt_c-like_dom_sf"/>
</dbReference>
<name>A0A178LDC1_9PSED</name>
<dbReference type="GO" id="GO:0005506">
    <property type="term" value="F:iron ion binding"/>
    <property type="evidence" value="ECO:0007669"/>
    <property type="project" value="InterPro"/>
</dbReference>
<dbReference type="PANTHER" id="PTHR40942:SF2">
    <property type="entry name" value="CYTOCHROME-RELATED"/>
    <property type="match status" value="1"/>
</dbReference>
<keyword evidence="1" id="KW-0813">Transport</keyword>
<keyword evidence="5 6" id="KW-0408">Iron</keyword>
<evidence type="ECO:0000256" key="2">
    <source>
        <dbReference type="ARBA" id="ARBA00022617"/>
    </source>
</evidence>
<reference evidence="8 9" key="1">
    <citation type="submission" date="2016-04" db="EMBL/GenBank/DDBJ databases">
        <title>Draft Genome Sequences of Staphylococcus capitis Strain H36, S. capitis Strain H65, S. cohnii Strain H62, S. hominis Strain H69, Mycobacterium iranicum Strain H39, Plantibacter sp. Strain H53, Pseudomonas oryzihabitans Strain H72, and Microbacterium sp. Strain H83, isolated from residential settings.</title>
        <authorList>
            <person name="Lymperopoulou D."/>
            <person name="Adams R.I."/>
            <person name="Lindow S."/>
            <person name="Coil D.A."/>
            <person name="Jospin G."/>
            <person name="Eisen J.A."/>
        </authorList>
    </citation>
    <scope>NUCLEOTIDE SEQUENCE [LARGE SCALE GENOMIC DNA]</scope>
    <source>
        <strain evidence="8 9">H72</strain>
    </source>
</reference>
<evidence type="ECO:0000256" key="3">
    <source>
        <dbReference type="ARBA" id="ARBA00022723"/>
    </source>
</evidence>
<comment type="caution">
    <text evidence="8">The sequence shown here is derived from an EMBL/GenBank/DDBJ whole genome shotgun (WGS) entry which is preliminary data.</text>
</comment>
<evidence type="ECO:0000259" key="7">
    <source>
        <dbReference type="PROSITE" id="PS51007"/>
    </source>
</evidence>
<evidence type="ECO:0000256" key="1">
    <source>
        <dbReference type="ARBA" id="ARBA00022448"/>
    </source>
</evidence>
<dbReference type="PANTHER" id="PTHR40942">
    <property type="match status" value="1"/>
</dbReference>
<protein>
    <submittedName>
        <fullName evidence="8">Cytochrome</fullName>
    </submittedName>
</protein>
<dbReference type="Pfam" id="PF13442">
    <property type="entry name" value="Cytochrome_CBB3"/>
    <property type="match status" value="1"/>
</dbReference>
<evidence type="ECO:0000256" key="5">
    <source>
        <dbReference type="ARBA" id="ARBA00023004"/>
    </source>
</evidence>